<dbReference type="GO" id="GO:0005509">
    <property type="term" value="F:calcium ion binding"/>
    <property type="evidence" value="ECO:0007669"/>
    <property type="project" value="UniProtKB-UniRule"/>
</dbReference>
<dbReference type="PRINTS" id="PR00205">
    <property type="entry name" value="CADHERIN"/>
</dbReference>
<dbReference type="Proteomes" id="UP000008909">
    <property type="component" value="Unassembled WGS sequence"/>
</dbReference>
<dbReference type="InterPro" id="IPR004827">
    <property type="entry name" value="bZIP"/>
</dbReference>
<evidence type="ECO:0000256" key="3">
    <source>
        <dbReference type="ARBA" id="ARBA00022737"/>
    </source>
</evidence>
<evidence type="ECO:0000256" key="8">
    <source>
        <dbReference type="PROSITE-ProRule" id="PRU00043"/>
    </source>
</evidence>
<dbReference type="Gene3D" id="2.60.40.60">
    <property type="entry name" value="Cadherins"/>
    <property type="match status" value="6"/>
</dbReference>
<dbReference type="InterPro" id="IPR050174">
    <property type="entry name" value="Protocadherin/Cadherin-CA"/>
</dbReference>
<feature type="region of interest" description="Disordered" evidence="9">
    <location>
        <begin position="1416"/>
        <end position="1447"/>
    </location>
</feature>
<sequence length="1828" mass="202798">MTSLWSFGINTMLRVFLLAIPQPSWSYSLFPERGVTQALRLTTQVSESAPDTIVANLTKLLSNSGIPNDFLHQQNRSLLPVTFELLDISANLLSMLFPHQRVNFASVVHIESHFGLLKFTVSLDRERLCTDLQGTNTPCAVNLLLVAHIVRPPEKAFAAGSGDQPDSQKTHTEAIYIDLTIIVVDVNDNSPYFPKLAGSDLGIRNLYVTEECPLGTLISLPMALDSDSLDNGIRRYDFHSTSTSVEIRQHFQIRLFRGVGIQCEHMQLDPENRILDTDLDRLDAPSNPGVIPCLQVIRRIDREQVNQFNFRLVAFDAANHQGDVNVRLIVRDINDNYPTWSRVLTVYTHDGRTRLVEGVQPSGWMQSSSNRTTDNIRYWMTTRECTSQRKLVQLKADDQDDPETDNGRVNFQISEQSPDLERIRRRIFISGDHIYLTDSGLRGLSLMNISLLVTAKDGAGKSSDAWMDLHIEDCNDHPPMILMRGTEFSLIENSRGQADLISLITVRDLDVESSANSVFRCFLNDTRYFSLKEAVHGPAANVLVGGADQKLFADVESPQEFISNPPSSSSFDPGRRGRWSVFRLETLPTVHFDRESTARYIVMLQCVDNGTPALTSNRVIVINIQDVNDNHPRFYRKEDRQTLVEQNQLGWNTKRSDSLQSAWNLSEQKNFEFHVAENADRGSLVGRLYAADPDSGENARITFEMVSSTTLAEANQGNSKLEPDQNERFTVSTGGEIHLIKELDREQQDKYLLHVRARDNGSPESLSSTATVVIHVEDVNDCHPEFHGEYNFNVVESYGSSTIHQVLGSLNATDDDLGRNGSITYRIAKESNHKRGTHTTASVHQTHVPPSSHERPGAQLVQITHDGQLTVYGVVDREKTPVILVDVIAEDNGFPVRLSSTITVTIHVLDLNDNKPKFVFAPTTNADRSGNETTSKSYGPGLSVPYAEPAYTLNLSLDTSVGTMLMKFNAIDPDDGPNGTVSYEIIYSGVTPPRKMQTSKAETYNMADKDSSEIQTFTLHPDGRLILSKQLTSDEIPSSSHSKLVHSRYRRPDRLLIRASDDGPSPEHAITGLHIFYFDSVAQTSLKTQAVNIPTFNQPQPIRTAGPRKANIGSPPESGTASGHFRSKNRFEETYAKGSTDTKSAELSTPRIGSLPVLYLLALAVCFALLLVVASLAYLYVKMKRPSSSRSTTQKYLDPSVRATEAHNSLTGSHHNPFGEIQLEVSTCAHSTSDPNETSSTVRYQTGKSSPISATVNSSCNYRTLGPAYLMLEREDPNALLTLDKRCTDKFSRPVWTTLGPDYTELNEPSINMVYGADGAKLSPEFVNTQRHNFAHPDFPSLIMNHAAARLHLHPHGQPVKNERHRQIAEQYNASLVCSPIVRKVDKIPEFTSFGRRAIFFKDATNKTQLAYSKVSSNTIQPNVSNDLSGQRHSSAHQSRQQAVKDANQQKYLQNTSFPTLFRVLTATPSPITNAKFSGKHEMTQGLLRSDENTHTDKSCNGSESIALVQGGRPSTSRSHLVAGKSEPLVYDSDLDASHKGIDLLGSEFNLNYLLSEDLCGLTDSGSPGQFIWESGSSICDTTSVTCDQWTTEQPISPYAFCECLESSVHEKGSAGSIVFPSSAQQTREVSASMKKKRKSVHNERVDIDAEELPNSSNSILVEKQPAAQNLCGSDLLGAQQKGNYHFTAASSLDGLLDLIVCSAEVLESEGIEANTNKSVCINLQGGKQSRSLVDEGAPSLTDAKKSAERRRRNNEASKRSRAAHKARFQALAHEITELKVEKRELLIWLREIQMAVKEARRILLTPNPPVADRRPDLSPRFSNSTTQ</sequence>
<dbReference type="Pfam" id="PF07716">
    <property type="entry name" value="bZIP_2"/>
    <property type="match status" value="1"/>
</dbReference>
<dbReference type="SUPFAM" id="SSF57959">
    <property type="entry name" value="Leucine zipper domain"/>
    <property type="match status" value="1"/>
</dbReference>
<feature type="compositionally biased region" description="Low complexity" evidence="9">
    <location>
        <begin position="1429"/>
        <end position="1442"/>
    </location>
</feature>
<proteinExistence type="predicted"/>
<feature type="domain" description="Cadherin" evidence="12">
    <location>
        <begin position="81"/>
        <end position="193"/>
    </location>
</feature>
<keyword evidence="7" id="KW-0325">Glycoprotein</keyword>
<dbReference type="PROSITE" id="PS50268">
    <property type="entry name" value="CADHERIN_2"/>
    <property type="match status" value="7"/>
</dbReference>
<dbReference type="FunFam" id="2.60.40.60:FF:000020">
    <property type="entry name" value="Dachsous cadherin-related 1b"/>
    <property type="match status" value="1"/>
</dbReference>
<feature type="signal peptide" evidence="11">
    <location>
        <begin position="1"/>
        <end position="26"/>
    </location>
</feature>
<feature type="region of interest" description="Disordered" evidence="9">
    <location>
        <begin position="1097"/>
        <end position="1124"/>
    </location>
</feature>
<keyword evidence="4 8" id="KW-0106">Calcium</keyword>
<protein>
    <submittedName>
        <fullName evidence="13">Protocadherin-11 X-linked</fullName>
    </submittedName>
</protein>
<feature type="compositionally biased region" description="Polar residues" evidence="9">
    <location>
        <begin position="838"/>
        <end position="849"/>
    </location>
</feature>
<keyword evidence="5 10" id="KW-1133">Transmembrane helix</keyword>
<evidence type="ECO:0000256" key="5">
    <source>
        <dbReference type="ARBA" id="ARBA00022989"/>
    </source>
</evidence>
<feature type="domain" description="Cadherin" evidence="12">
    <location>
        <begin position="592"/>
        <end position="634"/>
    </location>
</feature>
<dbReference type="CDD" id="cd14686">
    <property type="entry name" value="bZIP"/>
    <property type="match status" value="1"/>
</dbReference>
<feature type="region of interest" description="Disordered" evidence="9">
    <location>
        <begin position="1229"/>
        <end position="1250"/>
    </location>
</feature>
<evidence type="ECO:0000256" key="6">
    <source>
        <dbReference type="ARBA" id="ARBA00023136"/>
    </source>
</evidence>
<evidence type="ECO:0000256" key="9">
    <source>
        <dbReference type="SAM" id="MobiDB-lite"/>
    </source>
</evidence>
<evidence type="ECO:0000256" key="7">
    <source>
        <dbReference type="ARBA" id="ARBA00023180"/>
    </source>
</evidence>
<keyword evidence="2 10" id="KW-0812">Transmembrane</keyword>
<evidence type="ECO:0000313" key="14">
    <source>
        <dbReference type="Proteomes" id="UP000008909"/>
    </source>
</evidence>
<feature type="domain" description="Cadherin" evidence="12">
    <location>
        <begin position="667"/>
        <end position="786"/>
    </location>
</feature>
<comment type="subcellular location">
    <subcellularLocation>
        <location evidence="1">Membrane</location>
        <topology evidence="1">Single-pass membrane protein</topology>
    </subcellularLocation>
</comment>
<evidence type="ECO:0000256" key="2">
    <source>
        <dbReference type="ARBA" id="ARBA00022692"/>
    </source>
</evidence>
<evidence type="ECO:0000256" key="10">
    <source>
        <dbReference type="SAM" id="Phobius"/>
    </source>
</evidence>
<gene>
    <name evidence="13" type="ORF">CLF_103970</name>
</gene>
<feature type="chain" id="PRO_5003506486" evidence="11">
    <location>
        <begin position="27"/>
        <end position="1828"/>
    </location>
</feature>
<feature type="domain" description="Cadherin" evidence="12">
    <location>
        <begin position="786"/>
        <end position="918"/>
    </location>
</feature>
<dbReference type="InterPro" id="IPR020894">
    <property type="entry name" value="Cadherin_CS"/>
</dbReference>
<dbReference type="PROSITE" id="PS00232">
    <property type="entry name" value="CADHERIN_1"/>
    <property type="match status" value="3"/>
</dbReference>
<dbReference type="Gene3D" id="1.20.5.170">
    <property type="match status" value="1"/>
</dbReference>
<keyword evidence="11" id="KW-0732">Signal</keyword>
<dbReference type="InterPro" id="IPR002126">
    <property type="entry name" value="Cadherin-like_dom"/>
</dbReference>
<dbReference type="EMBL" id="DF143903">
    <property type="protein sequence ID" value="GAA54569.1"/>
    <property type="molecule type" value="Genomic_DNA"/>
</dbReference>
<dbReference type="InterPro" id="IPR015919">
    <property type="entry name" value="Cadherin-like_sf"/>
</dbReference>
<dbReference type="Pfam" id="PF00028">
    <property type="entry name" value="Cadherin"/>
    <property type="match status" value="1"/>
</dbReference>
<organism evidence="13 14">
    <name type="scientific">Clonorchis sinensis</name>
    <name type="common">Chinese liver fluke</name>
    <dbReference type="NCBI Taxonomy" id="79923"/>
    <lineage>
        <taxon>Eukaryota</taxon>
        <taxon>Metazoa</taxon>
        <taxon>Spiralia</taxon>
        <taxon>Lophotrochozoa</taxon>
        <taxon>Platyhelminthes</taxon>
        <taxon>Trematoda</taxon>
        <taxon>Digenea</taxon>
        <taxon>Opisthorchiida</taxon>
        <taxon>Opisthorchiata</taxon>
        <taxon>Opisthorchiidae</taxon>
        <taxon>Clonorchis</taxon>
    </lineage>
</organism>
<dbReference type="CDD" id="cd11304">
    <property type="entry name" value="Cadherin_repeat"/>
    <property type="match status" value="6"/>
</dbReference>
<accession>G7YNN8</accession>
<feature type="domain" description="Cadherin" evidence="12">
    <location>
        <begin position="391"/>
        <end position="481"/>
    </location>
</feature>
<dbReference type="PANTHER" id="PTHR24028">
    <property type="entry name" value="CADHERIN-87A"/>
    <property type="match status" value="1"/>
</dbReference>
<feature type="region of interest" description="Disordered" evidence="9">
    <location>
        <begin position="1732"/>
        <end position="1765"/>
    </location>
</feature>
<keyword evidence="14" id="KW-1185">Reference proteome</keyword>
<evidence type="ECO:0000313" key="13">
    <source>
        <dbReference type="EMBL" id="GAA54569.1"/>
    </source>
</evidence>
<feature type="region of interest" description="Disordered" evidence="9">
    <location>
        <begin position="1807"/>
        <end position="1828"/>
    </location>
</feature>
<evidence type="ECO:0000256" key="1">
    <source>
        <dbReference type="ARBA" id="ARBA00004167"/>
    </source>
</evidence>
<evidence type="ECO:0000256" key="4">
    <source>
        <dbReference type="ARBA" id="ARBA00022837"/>
    </source>
</evidence>
<feature type="compositionally biased region" description="Polar residues" evidence="9">
    <location>
        <begin position="1416"/>
        <end position="1428"/>
    </location>
</feature>
<keyword evidence="6 10" id="KW-0472">Membrane</keyword>
<evidence type="ECO:0000259" key="12">
    <source>
        <dbReference type="PROSITE" id="PS50268"/>
    </source>
</evidence>
<dbReference type="GO" id="GO:0005886">
    <property type="term" value="C:plasma membrane"/>
    <property type="evidence" value="ECO:0007669"/>
    <property type="project" value="InterPro"/>
</dbReference>
<dbReference type="GO" id="GO:0003700">
    <property type="term" value="F:DNA-binding transcription factor activity"/>
    <property type="evidence" value="ECO:0007669"/>
    <property type="project" value="InterPro"/>
</dbReference>
<reference key="2">
    <citation type="submission" date="2011-10" db="EMBL/GenBank/DDBJ databases">
        <title>The genome and transcriptome sequence of Clonorchis sinensis provide insights into the carcinogenic liver fluke.</title>
        <authorList>
            <person name="Wang X."/>
            <person name="Huang Y."/>
            <person name="Chen W."/>
            <person name="Liu H."/>
            <person name="Guo L."/>
            <person name="Chen Y."/>
            <person name="Luo F."/>
            <person name="Zhou W."/>
            <person name="Sun J."/>
            <person name="Mao Q."/>
            <person name="Liang P."/>
            <person name="Zhou C."/>
            <person name="Tian Y."/>
            <person name="Men J."/>
            <person name="Lv X."/>
            <person name="Huang L."/>
            <person name="Zhou J."/>
            <person name="Hu Y."/>
            <person name="Li R."/>
            <person name="Zhang F."/>
            <person name="Lei H."/>
            <person name="Li X."/>
            <person name="Hu X."/>
            <person name="Liang C."/>
            <person name="Xu J."/>
            <person name="Wu Z."/>
            <person name="Yu X."/>
        </authorList>
    </citation>
    <scope>NUCLEOTIDE SEQUENCE</scope>
    <source>
        <strain>Henan</strain>
    </source>
</reference>
<name>G7YNN8_CLOSI</name>
<dbReference type="SUPFAM" id="SSF49313">
    <property type="entry name" value="Cadherin-like"/>
    <property type="match status" value="6"/>
</dbReference>
<dbReference type="SMART" id="SM00112">
    <property type="entry name" value="CA"/>
    <property type="match status" value="5"/>
</dbReference>
<reference evidence="13" key="1">
    <citation type="journal article" date="2011" name="Genome Biol.">
        <title>The draft genome of the carcinogenic human liver fluke Clonorchis sinensis.</title>
        <authorList>
            <person name="Wang X."/>
            <person name="Chen W."/>
            <person name="Huang Y."/>
            <person name="Sun J."/>
            <person name="Men J."/>
            <person name="Liu H."/>
            <person name="Luo F."/>
            <person name="Guo L."/>
            <person name="Lv X."/>
            <person name="Deng C."/>
            <person name="Zhou C."/>
            <person name="Fan Y."/>
            <person name="Li X."/>
            <person name="Huang L."/>
            <person name="Hu Y."/>
            <person name="Liang C."/>
            <person name="Hu X."/>
            <person name="Xu J."/>
            <person name="Yu X."/>
        </authorList>
    </citation>
    <scope>NUCLEOTIDE SEQUENCE [LARGE SCALE GENOMIC DNA]</scope>
    <source>
        <strain evidence="13">Henan</strain>
    </source>
</reference>
<dbReference type="InterPro" id="IPR046347">
    <property type="entry name" value="bZIP_sf"/>
</dbReference>
<evidence type="ECO:0000256" key="11">
    <source>
        <dbReference type="SAM" id="SignalP"/>
    </source>
</evidence>
<feature type="domain" description="Cadherin" evidence="12">
    <location>
        <begin position="947"/>
        <end position="1096"/>
    </location>
</feature>
<feature type="domain" description="Cadherin" evidence="12">
    <location>
        <begin position="200"/>
        <end position="340"/>
    </location>
</feature>
<feature type="transmembrane region" description="Helical" evidence="10">
    <location>
        <begin position="1157"/>
        <end position="1181"/>
    </location>
</feature>
<dbReference type="GO" id="GO:0007156">
    <property type="term" value="P:homophilic cell adhesion via plasma membrane adhesion molecules"/>
    <property type="evidence" value="ECO:0007669"/>
    <property type="project" value="InterPro"/>
</dbReference>
<feature type="region of interest" description="Disordered" evidence="9">
    <location>
        <begin position="832"/>
        <end position="855"/>
    </location>
</feature>
<dbReference type="PANTHER" id="PTHR24028:SF146">
    <property type="entry name" value="CADHERIN 96CB, ISOFORM D-RELATED"/>
    <property type="match status" value="1"/>
</dbReference>
<keyword evidence="3" id="KW-0677">Repeat</keyword>